<dbReference type="CDD" id="cd10280">
    <property type="entry name" value="PQQ_mGDH"/>
    <property type="match status" value="1"/>
</dbReference>
<evidence type="ECO:0000256" key="7">
    <source>
        <dbReference type="ARBA" id="ARBA00023004"/>
    </source>
</evidence>
<feature type="region of interest" description="Disordered" evidence="9">
    <location>
        <begin position="355"/>
        <end position="378"/>
    </location>
</feature>
<dbReference type="AlphaFoldDB" id="T0J0R6"/>
<dbReference type="GO" id="GO:0046872">
    <property type="term" value="F:metal ion binding"/>
    <property type="evidence" value="ECO:0007669"/>
    <property type="project" value="UniProtKB-KW"/>
</dbReference>
<dbReference type="GO" id="GO:0048038">
    <property type="term" value="F:quinone binding"/>
    <property type="evidence" value="ECO:0007669"/>
    <property type="project" value="InterPro"/>
</dbReference>
<dbReference type="GO" id="GO:0009055">
    <property type="term" value="F:electron transfer activity"/>
    <property type="evidence" value="ECO:0007669"/>
    <property type="project" value="InterPro"/>
</dbReference>
<dbReference type="SMART" id="SM00564">
    <property type="entry name" value="PQQ"/>
    <property type="match status" value="5"/>
</dbReference>
<evidence type="ECO:0000256" key="1">
    <source>
        <dbReference type="ARBA" id="ARBA00001931"/>
    </source>
</evidence>
<dbReference type="PROSITE" id="PS51007">
    <property type="entry name" value="CYTC"/>
    <property type="match status" value="1"/>
</dbReference>
<keyword evidence="4 8" id="KW-0479">Metal-binding</keyword>
<keyword evidence="6" id="KW-0560">Oxidoreductase</keyword>
<sequence>MRSFRLRAAASLALLPLLASCGAGDDRQSASASDWKVYGGSAEGDRYSGLAQINSANVGTLQEAWRFDTGEGGLQTSPLVIDGILYGVTPGQKLFALDAATGARLWEYAPPDAIDQPVRGLTYWSNRGEQRLFSAAGNYLIAVDPRNGKPVTSFGEGGRIDLRKGLGRDPQSIGAVMTSPGVLFGDLIITGFRTTEAPPAAPGAIRAYDVRTGALKWTFSAIPRPGEPGYDSWPRDAWKNAGGANAWAGMVVDEKRGIVYAPTGSAVEDFYGADRIGDNLFANSLLALDALTGKRLWHFQAVHHDTLDRDLASPPVLLTVDHGGKRVDAVAQPTKHGFLFLFDRQTGKPLFPIEERPVPQSDVPGERSSPTQPFPLKPAPYARQRLTADMLTSRTPEARAAALKAFSAMRSDGPFTPLSLQQRSVVFPGFDGGAEWGGAAIDRKKGVLYINSNDIAWEGGLGTLADVANQGEQLYQQHCSVCHGLNREGSPPSFPRLSGIASRLNPGEIFMTIKKGKGRMPPFTQLQDGEIAQLTGYLMGADAQKQEARAPAQRPGAPKAPEPKARYAFTGYKKLLDADGYPAVAPPWGTLNAIDLNSGEYLWKIPLGEYPELAAKGITGTGTENYGGPLVTAGGLVVIGATIYDSRLRAFDSATGKLLWQGALPFAGTASPITYMVKGRQYIVIATSNLRNARAKQGSAYVAFALPGKRN</sequence>
<feature type="domain" description="Cytochrome c" evidence="11">
    <location>
        <begin position="466"/>
        <end position="542"/>
    </location>
</feature>
<dbReference type="InterPro" id="IPR036909">
    <property type="entry name" value="Cyt_c-like_dom_sf"/>
</dbReference>
<dbReference type="GO" id="GO:0016020">
    <property type="term" value="C:membrane"/>
    <property type="evidence" value="ECO:0007669"/>
    <property type="project" value="InterPro"/>
</dbReference>
<evidence type="ECO:0000256" key="8">
    <source>
        <dbReference type="PROSITE-ProRule" id="PRU00433"/>
    </source>
</evidence>
<dbReference type="Proteomes" id="UP000015525">
    <property type="component" value="Unassembled WGS sequence"/>
</dbReference>
<evidence type="ECO:0000256" key="3">
    <source>
        <dbReference type="ARBA" id="ARBA00022617"/>
    </source>
</evidence>
<comment type="similarity">
    <text evidence="2">Belongs to the bacterial PQQ dehydrogenase family.</text>
</comment>
<keyword evidence="5 10" id="KW-0732">Signal</keyword>
<dbReference type="InterPro" id="IPR017511">
    <property type="entry name" value="PQQ_mDH"/>
</dbReference>
<evidence type="ECO:0000256" key="10">
    <source>
        <dbReference type="SAM" id="SignalP"/>
    </source>
</evidence>
<reference evidence="12 13" key="1">
    <citation type="journal article" date="2013" name="Genome Announc.">
        <title>Draft Genome Sequence of Sphingobium quisquiliarum Strain P25T, a Novel Hexachlorocyclohexane (HCH)-Degrading Bacterium Isolated from an HCH Dumpsite.</title>
        <authorList>
            <person name="Kumar Singh A."/>
            <person name="Sangwan N."/>
            <person name="Sharma A."/>
            <person name="Gupta V."/>
            <person name="Khurana J.P."/>
            <person name="Lal R."/>
        </authorList>
    </citation>
    <scope>NUCLEOTIDE SEQUENCE [LARGE SCALE GENOMIC DNA]</scope>
    <source>
        <strain evidence="12 13">P25</strain>
    </source>
</reference>
<dbReference type="PANTHER" id="PTHR32303:SF4">
    <property type="entry name" value="QUINOPROTEIN GLUCOSE DEHYDROGENASE"/>
    <property type="match status" value="1"/>
</dbReference>
<keyword evidence="3 8" id="KW-0349">Heme</keyword>
<dbReference type="PROSITE" id="PS51257">
    <property type="entry name" value="PROKAR_LIPOPROTEIN"/>
    <property type="match status" value="1"/>
</dbReference>
<dbReference type="GO" id="GO:0020037">
    <property type="term" value="F:heme binding"/>
    <property type="evidence" value="ECO:0007669"/>
    <property type="project" value="InterPro"/>
</dbReference>
<dbReference type="PATRIC" id="fig|1329909.3.peg.32"/>
<evidence type="ECO:0000256" key="9">
    <source>
        <dbReference type="SAM" id="MobiDB-lite"/>
    </source>
</evidence>
<evidence type="ECO:0000313" key="13">
    <source>
        <dbReference type="Proteomes" id="UP000015525"/>
    </source>
</evidence>
<feature type="signal peptide" evidence="10">
    <location>
        <begin position="1"/>
        <end position="23"/>
    </location>
</feature>
<dbReference type="Pfam" id="PF01011">
    <property type="entry name" value="PQQ"/>
    <property type="match status" value="2"/>
</dbReference>
<feature type="region of interest" description="Disordered" evidence="9">
    <location>
        <begin position="544"/>
        <end position="563"/>
    </location>
</feature>
<dbReference type="PANTHER" id="PTHR32303">
    <property type="entry name" value="QUINOPROTEIN ALCOHOL DEHYDROGENASE (CYTOCHROME C)"/>
    <property type="match status" value="1"/>
</dbReference>
<comment type="cofactor">
    <cofactor evidence="1">
        <name>pyrroloquinoline quinone</name>
        <dbReference type="ChEBI" id="CHEBI:58442"/>
    </cofactor>
</comment>
<dbReference type="SUPFAM" id="SSF50998">
    <property type="entry name" value="Quinoprotein alcohol dehydrogenase-like"/>
    <property type="match status" value="1"/>
</dbReference>
<evidence type="ECO:0000256" key="6">
    <source>
        <dbReference type="ARBA" id="ARBA00023002"/>
    </source>
</evidence>
<dbReference type="InterPro" id="IPR002372">
    <property type="entry name" value="PQQ_rpt_dom"/>
</dbReference>
<organism evidence="12 13">
    <name type="scientific">Sphingobium quisquiliarum P25</name>
    <dbReference type="NCBI Taxonomy" id="1329909"/>
    <lineage>
        <taxon>Bacteria</taxon>
        <taxon>Pseudomonadati</taxon>
        <taxon>Pseudomonadota</taxon>
        <taxon>Alphaproteobacteria</taxon>
        <taxon>Sphingomonadales</taxon>
        <taxon>Sphingomonadaceae</taxon>
        <taxon>Sphingobium</taxon>
    </lineage>
</organism>
<dbReference type="Gene3D" id="1.10.760.10">
    <property type="entry name" value="Cytochrome c-like domain"/>
    <property type="match status" value="1"/>
</dbReference>
<dbReference type="EMBL" id="ATHO01000002">
    <property type="protein sequence ID" value="EQB15544.1"/>
    <property type="molecule type" value="Genomic_DNA"/>
</dbReference>
<evidence type="ECO:0000313" key="12">
    <source>
        <dbReference type="EMBL" id="EQB15544.1"/>
    </source>
</evidence>
<evidence type="ECO:0000259" key="11">
    <source>
        <dbReference type="PROSITE" id="PS51007"/>
    </source>
</evidence>
<comment type="caution">
    <text evidence="12">The sequence shown here is derived from an EMBL/GenBank/DDBJ whole genome shotgun (WGS) entry which is preliminary data.</text>
</comment>
<protein>
    <recommendedName>
        <fullName evidence="11">Cytochrome c domain-containing protein</fullName>
    </recommendedName>
</protein>
<dbReference type="Gene3D" id="2.140.10.10">
    <property type="entry name" value="Quinoprotein alcohol dehydrogenase-like superfamily"/>
    <property type="match status" value="2"/>
</dbReference>
<gene>
    <name evidence="12" type="ORF">L288_00160</name>
</gene>
<keyword evidence="7 8" id="KW-0408">Iron</keyword>
<accession>T0J0R6</accession>
<dbReference type="InterPro" id="IPR018391">
    <property type="entry name" value="PQQ_b-propeller_rpt"/>
</dbReference>
<keyword evidence="13" id="KW-1185">Reference proteome</keyword>
<evidence type="ECO:0000256" key="4">
    <source>
        <dbReference type="ARBA" id="ARBA00022723"/>
    </source>
</evidence>
<dbReference type="Pfam" id="PF13442">
    <property type="entry name" value="Cytochrome_CBB3"/>
    <property type="match status" value="1"/>
</dbReference>
<name>T0J0R6_9SPHN</name>
<feature type="chain" id="PRO_5004565107" description="Cytochrome c domain-containing protein" evidence="10">
    <location>
        <begin position="24"/>
        <end position="711"/>
    </location>
</feature>
<dbReference type="InterPro" id="IPR009056">
    <property type="entry name" value="Cyt_c-like_dom"/>
</dbReference>
<dbReference type="SUPFAM" id="SSF46626">
    <property type="entry name" value="Cytochrome c"/>
    <property type="match status" value="1"/>
</dbReference>
<evidence type="ECO:0000256" key="5">
    <source>
        <dbReference type="ARBA" id="ARBA00022729"/>
    </source>
</evidence>
<evidence type="ECO:0000256" key="2">
    <source>
        <dbReference type="ARBA" id="ARBA00008156"/>
    </source>
</evidence>
<dbReference type="InterPro" id="IPR011047">
    <property type="entry name" value="Quinoprotein_ADH-like_sf"/>
</dbReference>
<dbReference type="GO" id="GO:0008876">
    <property type="term" value="F:quinoprotein glucose dehydrogenase activity"/>
    <property type="evidence" value="ECO:0007669"/>
    <property type="project" value="TreeGrafter"/>
</dbReference>
<proteinExistence type="inferred from homology"/>